<dbReference type="Pfam" id="PF01266">
    <property type="entry name" value="DAO"/>
    <property type="match status" value="1"/>
</dbReference>
<keyword evidence="4" id="KW-1185">Reference proteome</keyword>
<dbReference type="InterPro" id="IPR006076">
    <property type="entry name" value="FAD-dep_OxRdtase"/>
</dbReference>
<dbReference type="InterPro" id="IPR036188">
    <property type="entry name" value="FAD/NAD-bd_sf"/>
</dbReference>
<name>A0ABT3NTT9_9PROT</name>
<evidence type="ECO:0000259" key="2">
    <source>
        <dbReference type="Pfam" id="PF01266"/>
    </source>
</evidence>
<keyword evidence="1" id="KW-0560">Oxidoreductase</keyword>
<dbReference type="Gene3D" id="3.50.50.60">
    <property type="entry name" value="FAD/NAD(P)-binding domain"/>
    <property type="match status" value="1"/>
</dbReference>
<evidence type="ECO:0000313" key="3">
    <source>
        <dbReference type="EMBL" id="MCW8085570.1"/>
    </source>
</evidence>
<dbReference type="EMBL" id="JAPFQI010000004">
    <property type="protein sequence ID" value="MCW8085570.1"/>
    <property type="molecule type" value="Genomic_DNA"/>
</dbReference>
<comment type="caution">
    <text evidence="3">The sequence shown here is derived from an EMBL/GenBank/DDBJ whole genome shotgun (WGS) entry which is preliminary data.</text>
</comment>
<dbReference type="Proteomes" id="UP001526430">
    <property type="component" value="Unassembled WGS sequence"/>
</dbReference>
<accession>A0ABT3NTT9</accession>
<dbReference type="SUPFAM" id="SSF54373">
    <property type="entry name" value="FAD-linked reductases, C-terminal domain"/>
    <property type="match status" value="1"/>
</dbReference>
<dbReference type="SUPFAM" id="SSF51905">
    <property type="entry name" value="FAD/NAD(P)-binding domain"/>
    <property type="match status" value="1"/>
</dbReference>
<dbReference type="PANTHER" id="PTHR13847">
    <property type="entry name" value="SARCOSINE DEHYDROGENASE-RELATED"/>
    <property type="match status" value="1"/>
</dbReference>
<dbReference type="Gene3D" id="3.30.9.10">
    <property type="entry name" value="D-Amino Acid Oxidase, subunit A, domain 2"/>
    <property type="match status" value="1"/>
</dbReference>
<sequence>MVETYDVAVLGGGLVGTAIGLGLAGQGLRTAILDEGDVAHRASRGNFALVWVQSKGMGMPRYSSWTRESVRLWPDYAASLREESGIDVSLHQPGGFTLALSEGELERRAANMARLNAQPGFEHLDYEVWDRSQLRQVFPEIGPEVAGAIFCRLDGHVNSLRLFRAQHVVFARRGGAYLPNFQVQEISRLPGGGFRILSGERCIEAGQVVLAAGIGNARLAPMVGLDAPVRPLRGQALVTEKVAPFLSHPIVTLRQTDEGGVMMGDSQEEAGFDEATGLGILGAMADRAARMFPKLGQVNIVRTWSALRVMTKDGFPIYQHSEAAPGAFLTTCHSGVTLAAAHALAVAPMIAGEGLTDALDAFHPRRFHVPAAS</sequence>
<dbReference type="PANTHER" id="PTHR13847:SF287">
    <property type="entry name" value="FAD-DEPENDENT OXIDOREDUCTASE DOMAIN-CONTAINING PROTEIN 1"/>
    <property type="match status" value="1"/>
</dbReference>
<dbReference type="RefSeq" id="WP_301589482.1">
    <property type="nucleotide sequence ID" value="NZ_JAPFQI010000004.1"/>
</dbReference>
<evidence type="ECO:0000256" key="1">
    <source>
        <dbReference type="ARBA" id="ARBA00023002"/>
    </source>
</evidence>
<organism evidence="3 4">
    <name type="scientific">Sabulicella glaciei</name>
    <dbReference type="NCBI Taxonomy" id="2984948"/>
    <lineage>
        <taxon>Bacteria</taxon>
        <taxon>Pseudomonadati</taxon>
        <taxon>Pseudomonadota</taxon>
        <taxon>Alphaproteobacteria</taxon>
        <taxon>Acetobacterales</taxon>
        <taxon>Acetobacteraceae</taxon>
        <taxon>Sabulicella</taxon>
    </lineage>
</organism>
<reference evidence="3 4" key="1">
    <citation type="submission" date="2022-10" db="EMBL/GenBank/DDBJ databases">
        <title>Roseococcus glaciei nov., sp. nov., isolated from glacier.</title>
        <authorList>
            <person name="Liu Q."/>
            <person name="Xin Y.-H."/>
        </authorList>
    </citation>
    <scope>NUCLEOTIDE SEQUENCE [LARGE SCALE GENOMIC DNA]</scope>
    <source>
        <strain evidence="3 4">MDT2-1-1</strain>
    </source>
</reference>
<feature type="domain" description="FAD dependent oxidoreductase" evidence="2">
    <location>
        <begin position="6"/>
        <end position="347"/>
    </location>
</feature>
<gene>
    <name evidence="3" type="ORF">OF850_08030</name>
</gene>
<proteinExistence type="predicted"/>
<protein>
    <submittedName>
        <fullName evidence="3">FAD-binding oxidoreductase</fullName>
    </submittedName>
</protein>
<evidence type="ECO:0000313" key="4">
    <source>
        <dbReference type="Proteomes" id="UP001526430"/>
    </source>
</evidence>